<keyword evidence="11" id="KW-1185">Reference proteome</keyword>
<gene>
    <name evidence="10" type="primary">UBP6_1</name>
    <name evidence="10" type="ORF">HK105_206506</name>
</gene>
<dbReference type="InterPro" id="IPR001394">
    <property type="entry name" value="Peptidase_C19_UCH"/>
</dbReference>
<dbReference type="PANTHER" id="PTHR43982:SF1">
    <property type="entry name" value="UBIQUITIN CARBOXYL-TERMINAL HYDROLASE 14"/>
    <property type="match status" value="1"/>
</dbReference>
<dbReference type="CDD" id="cd02657">
    <property type="entry name" value="Peptidase_C19A"/>
    <property type="match status" value="1"/>
</dbReference>
<dbReference type="Pfam" id="PF00443">
    <property type="entry name" value="UCH"/>
    <property type="match status" value="1"/>
</dbReference>
<evidence type="ECO:0000259" key="9">
    <source>
        <dbReference type="PROSITE" id="PS50235"/>
    </source>
</evidence>
<dbReference type="Proteomes" id="UP001527925">
    <property type="component" value="Unassembled WGS sequence"/>
</dbReference>
<keyword evidence="3 6" id="KW-0833">Ubl conjugation pathway</keyword>
<dbReference type="CDD" id="cd16104">
    <property type="entry name" value="Ubl_USP14_like"/>
    <property type="match status" value="1"/>
</dbReference>
<protein>
    <recommendedName>
        <fullName evidence="6">Ubiquitin carboxyl-terminal hydrolase</fullName>
        <ecNumber evidence="6">3.4.19.12</ecNumber>
    </recommendedName>
</protein>
<keyword evidence="4 6" id="KW-0378">Hydrolase</keyword>
<evidence type="ECO:0000259" key="8">
    <source>
        <dbReference type="PROSITE" id="PS50053"/>
    </source>
</evidence>
<feature type="domain" description="USP" evidence="9">
    <location>
        <begin position="108"/>
        <end position="496"/>
    </location>
</feature>
<dbReference type="PROSITE" id="PS00299">
    <property type="entry name" value="UBIQUITIN_1"/>
    <property type="match status" value="1"/>
</dbReference>
<dbReference type="GO" id="GO:0004843">
    <property type="term" value="F:cysteine-type deubiquitinase activity"/>
    <property type="evidence" value="ECO:0007669"/>
    <property type="project" value="UniProtKB-EC"/>
</dbReference>
<evidence type="ECO:0000256" key="4">
    <source>
        <dbReference type="ARBA" id="ARBA00022801"/>
    </source>
</evidence>
<dbReference type="EMBL" id="JADGIZ020000038">
    <property type="protein sequence ID" value="KAL2914061.1"/>
    <property type="molecule type" value="Genomic_DNA"/>
</dbReference>
<dbReference type="Pfam" id="PF00240">
    <property type="entry name" value="ubiquitin"/>
    <property type="match status" value="1"/>
</dbReference>
<dbReference type="InterPro" id="IPR029071">
    <property type="entry name" value="Ubiquitin-like_domsf"/>
</dbReference>
<keyword evidence="2 6" id="KW-0645">Protease</keyword>
<evidence type="ECO:0000256" key="1">
    <source>
        <dbReference type="ARBA" id="ARBA00000707"/>
    </source>
</evidence>
<keyword evidence="5 6" id="KW-0788">Thiol protease</keyword>
<dbReference type="InterPro" id="IPR000626">
    <property type="entry name" value="Ubiquitin-like_dom"/>
</dbReference>
<evidence type="ECO:0000256" key="6">
    <source>
        <dbReference type="RuleBase" id="RU366025"/>
    </source>
</evidence>
<dbReference type="PROSITE" id="PS00972">
    <property type="entry name" value="USP_1"/>
    <property type="match status" value="1"/>
</dbReference>
<evidence type="ECO:0000256" key="7">
    <source>
        <dbReference type="SAM" id="MobiDB-lite"/>
    </source>
</evidence>
<dbReference type="EC" id="3.4.19.12" evidence="6"/>
<dbReference type="InterPro" id="IPR019954">
    <property type="entry name" value="Ubiquitin_CS"/>
</dbReference>
<feature type="compositionally biased region" description="Basic and acidic residues" evidence="7">
    <location>
        <begin position="361"/>
        <end position="372"/>
    </location>
</feature>
<name>A0ABR4N3E9_9FUNG</name>
<accession>A0ABR4N3E9</accession>
<organism evidence="10 11">
    <name type="scientific">Polyrhizophydium stewartii</name>
    <dbReference type="NCBI Taxonomy" id="2732419"/>
    <lineage>
        <taxon>Eukaryota</taxon>
        <taxon>Fungi</taxon>
        <taxon>Fungi incertae sedis</taxon>
        <taxon>Chytridiomycota</taxon>
        <taxon>Chytridiomycota incertae sedis</taxon>
        <taxon>Chytridiomycetes</taxon>
        <taxon>Rhizophydiales</taxon>
        <taxon>Rhizophydiales incertae sedis</taxon>
        <taxon>Polyrhizophydium</taxon>
    </lineage>
</organism>
<evidence type="ECO:0000256" key="3">
    <source>
        <dbReference type="ARBA" id="ARBA00022786"/>
    </source>
</evidence>
<dbReference type="InterPro" id="IPR038765">
    <property type="entry name" value="Papain-like_cys_pep_sf"/>
</dbReference>
<comment type="caution">
    <text evidence="10">The sequence shown here is derived from an EMBL/GenBank/DDBJ whole genome shotgun (WGS) entry which is preliminary data.</text>
</comment>
<feature type="domain" description="Ubiquitin-like" evidence="8">
    <location>
        <begin position="2"/>
        <end position="63"/>
    </location>
</feature>
<dbReference type="Gene3D" id="3.10.20.90">
    <property type="entry name" value="Phosphatidylinositol 3-kinase Catalytic Subunit, Chain A, domain 1"/>
    <property type="match status" value="1"/>
</dbReference>
<feature type="region of interest" description="Disordered" evidence="7">
    <location>
        <begin position="361"/>
        <end position="399"/>
    </location>
</feature>
<dbReference type="PANTHER" id="PTHR43982">
    <property type="entry name" value="UBIQUITIN CARBOXYL-TERMINAL HYDROLASE"/>
    <property type="match status" value="1"/>
</dbReference>
<dbReference type="PROSITE" id="PS50053">
    <property type="entry name" value="UBIQUITIN_2"/>
    <property type="match status" value="1"/>
</dbReference>
<reference evidence="10 11" key="1">
    <citation type="submission" date="2023-09" db="EMBL/GenBank/DDBJ databases">
        <title>Pangenome analysis of Batrachochytrium dendrobatidis and related Chytrids.</title>
        <authorList>
            <person name="Yacoub M.N."/>
            <person name="Stajich J.E."/>
            <person name="James T.Y."/>
        </authorList>
    </citation>
    <scope>NUCLEOTIDE SEQUENCE [LARGE SCALE GENOMIC DNA]</scope>
    <source>
        <strain evidence="10 11">JEL0888</strain>
    </source>
</reference>
<comment type="similarity">
    <text evidence="6">Belongs to the peptidase C19 family.</text>
</comment>
<evidence type="ECO:0000313" key="11">
    <source>
        <dbReference type="Proteomes" id="UP001527925"/>
    </source>
</evidence>
<comment type="catalytic activity">
    <reaction evidence="1 6">
        <text>Thiol-dependent hydrolysis of ester, thioester, amide, peptide and isopeptide bonds formed by the C-terminal Gly of ubiquitin (a 76-residue protein attached to proteins as an intracellular targeting signal).</text>
        <dbReference type="EC" id="3.4.19.12"/>
    </reaction>
</comment>
<dbReference type="SMART" id="SM00213">
    <property type="entry name" value="UBQ"/>
    <property type="match status" value="1"/>
</dbReference>
<dbReference type="SUPFAM" id="SSF54236">
    <property type="entry name" value="Ubiquitin-like"/>
    <property type="match status" value="1"/>
</dbReference>
<sequence>MVQISVKWSGQKYPVDVDAAQTGLVLKTQLFSLTGVAPDRQKIMVKGGMLKDETPLASLGLKDVRDAVGQQLMMMGTAGELPKAPEKPVVFMEDMTDAQIAQALKLPAGLTNLGNTCYMNATIQCLRTVPELLQAMELMEPPRGQDQHANLTIAMRSLFQLLNKSGDSVPPLVFLQVLRSVFPQFAESNNHGFMQQDAEECWGQIVHALSDRVPALTPTGEVAKEGHFVDQFMSTEVISTTTCDEVPEEPAATTIETFNKMRVNIGPGVSTYLVSEIAASLTEKIEKNSPTLNRSSVYTKTSKISRLPQYLAINFVRFQWKPQERVKAKILKRVQFPFELDMTPFCTTELQHKLAPAKQRLKEVAEKKADEKKRKKQAPAGDVEMTPAEGSSSAAPTAADAKKKHMAVLEEIGVEPSFLQDPGVNPSGQYDLVAVLTHMGRAADSGHYIGWAKQEGSDNWWKYDDDKVSQVKQEAITKLEGGGDWHTAYICLYRAKMLE</sequence>
<dbReference type="Gene3D" id="3.90.70.10">
    <property type="entry name" value="Cysteine proteinases"/>
    <property type="match status" value="1"/>
</dbReference>
<evidence type="ECO:0000256" key="2">
    <source>
        <dbReference type="ARBA" id="ARBA00022670"/>
    </source>
</evidence>
<proteinExistence type="inferred from homology"/>
<evidence type="ECO:0000313" key="10">
    <source>
        <dbReference type="EMBL" id="KAL2914061.1"/>
    </source>
</evidence>
<evidence type="ECO:0000256" key="5">
    <source>
        <dbReference type="ARBA" id="ARBA00022807"/>
    </source>
</evidence>
<dbReference type="InterPro" id="IPR028889">
    <property type="entry name" value="USP"/>
</dbReference>
<dbReference type="InterPro" id="IPR044635">
    <property type="entry name" value="UBP14-like"/>
</dbReference>
<dbReference type="PROSITE" id="PS00973">
    <property type="entry name" value="USP_2"/>
    <property type="match status" value="1"/>
</dbReference>
<dbReference type="SUPFAM" id="SSF54001">
    <property type="entry name" value="Cysteine proteinases"/>
    <property type="match status" value="1"/>
</dbReference>
<dbReference type="InterPro" id="IPR018200">
    <property type="entry name" value="USP_CS"/>
</dbReference>
<dbReference type="PROSITE" id="PS50235">
    <property type="entry name" value="USP_3"/>
    <property type="match status" value="1"/>
</dbReference>